<evidence type="ECO:0000313" key="1">
    <source>
        <dbReference type="EMBL" id="ORY13408.1"/>
    </source>
</evidence>
<sequence>MLYGKKTAPEDIGMPFSDLLEFDGNATPSSRQAPSIQVGLRYSGNLLKFIEVLRYQAKPNEDFPGPSFRPVRTELRQLAADEFDLRPSRKISNPIVPKAMMIVDTIGPTALWVSLERLPSSLKRDDTTDQTVHVFLRLSAPLELAQNCISQKRLEVIPTQIAIAGYSKAHLTSVPACREPANAFEHNKANKRLEAKIVSQ</sequence>
<name>A0A1Y1ZT55_9PLEO</name>
<gene>
    <name evidence="1" type="ORF">BCR34DRAFT_586553</name>
</gene>
<evidence type="ECO:0000313" key="2">
    <source>
        <dbReference type="Proteomes" id="UP000193144"/>
    </source>
</evidence>
<accession>A0A1Y1ZT55</accession>
<proteinExistence type="predicted"/>
<dbReference type="EMBL" id="MCFA01000042">
    <property type="protein sequence ID" value="ORY13408.1"/>
    <property type="molecule type" value="Genomic_DNA"/>
</dbReference>
<keyword evidence="2" id="KW-1185">Reference proteome</keyword>
<dbReference type="Proteomes" id="UP000193144">
    <property type="component" value="Unassembled WGS sequence"/>
</dbReference>
<reference evidence="1 2" key="1">
    <citation type="submission" date="2016-07" db="EMBL/GenBank/DDBJ databases">
        <title>Pervasive Adenine N6-methylation of Active Genes in Fungi.</title>
        <authorList>
            <consortium name="DOE Joint Genome Institute"/>
            <person name="Mondo S.J."/>
            <person name="Dannebaum R.O."/>
            <person name="Kuo R.C."/>
            <person name="Labutti K."/>
            <person name="Haridas S."/>
            <person name="Kuo A."/>
            <person name="Salamov A."/>
            <person name="Ahrendt S.R."/>
            <person name="Lipzen A."/>
            <person name="Sullivan W."/>
            <person name="Andreopoulos W.B."/>
            <person name="Clum A."/>
            <person name="Lindquist E."/>
            <person name="Daum C."/>
            <person name="Ramamoorthy G.K."/>
            <person name="Gryganskyi A."/>
            <person name="Culley D."/>
            <person name="Magnuson J.K."/>
            <person name="James T.Y."/>
            <person name="O'Malley M.A."/>
            <person name="Stajich J.E."/>
            <person name="Spatafora J.W."/>
            <person name="Visel A."/>
            <person name="Grigoriev I.V."/>
        </authorList>
    </citation>
    <scope>NUCLEOTIDE SEQUENCE [LARGE SCALE GENOMIC DNA]</scope>
    <source>
        <strain evidence="1 2">CBS 115471</strain>
    </source>
</reference>
<dbReference type="AlphaFoldDB" id="A0A1Y1ZT55"/>
<comment type="caution">
    <text evidence="1">The sequence shown here is derived from an EMBL/GenBank/DDBJ whole genome shotgun (WGS) entry which is preliminary data.</text>
</comment>
<protein>
    <submittedName>
        <fullName evidence="1">Uncharacterized protein</fullName>
    </submittedName>
</protein>
<organism evidence="1 2">
    <name type="scientific">Clohesyomyces aquaticus</name>
    <dbReference type="NCBI Taxonomy" id="1231657"/>
    <lineage>
        <taxon>Eukaryota</taxon>
        <taxon>Fungi</taxon>
        <taxon>Dikarya</taxon>
        <taxon>Ascomycota</taxon>
        <taxon>Pezizomycotina</taxon>
        <taxon>Dothideomycetes</taxon>
        <taxon>Pleosporomycetidae</taxon>
        <taxon>Pleosporales</taxon>
        <taxon>Lindgomycetaceae</taxon>
        <taxon>Clohesyomyces</taxon>
    </lineage>
</organism>